<protein>
    <recommendedName>
        <fullName evidence="4">NAD-specific glutamate dehydrogenase</fullName>
        <ecNumber evidence="4">1.4.1.2</ecNumber>
    </recommendedName>
</protein>
<evidence type="ECO:0000259" key="6">
    <source>
        <dbReference type="SMART" id="SM00839"/>
    </source>
</evidence>
<feature type="region of interest" description="Disordered" evidence="5">
    <location>
        <begin position="1"/>
        <end position="69"/>
    </location>
</feature>
<keyword evidence="3 4" id="KW-0520">NAD</keyword>
<sequence>MSSQNPTSDPNGLPSRPTPTSLGSNDSHSGTGTPIGFQRYPHNKILDNAAGSGMRQPSPQPTHLGIPGGLHRVLSEEDPAMLPPIMDQLEEKGFFPSDFVVSETTWFYNMLGIDDTYFQTETVDNIVTQILSLYAAKVAAYARDDKQLEIRLDKEAEDHAVYIDTSKPGVSSFDGPRYEQRIDKKYINGSTHANSYRVETFRSPTPLPGDHEQQLRCYFVYKCQFANPNPDPDETNIEIIGEKRFLQKATANTKAIYQEIITNAVARTGPVIEMFEIEGSREKRLVIAYRQAPPWACSYLENFSNGITVISLYLRPTKNTEISAKFPPIEAAIHQIIKEVSLLYCIPQNKFQGHFATGRLSLQETIYAHCAWVFVQQFLNRLGSEYTSLAALLDSNNSVHAELLAKIKKRLRTETFTADYIFEIINRYPELIHKLYLDFANTHYVQTRGPTNDDFLPTLSYMRLQVDEVLDGQKLKQLISSTAANEHDEMVMTAFRVFNSSVLKTNFFTPTKVALSFRLNPDFLPEHEYPQRLYGMFLVISSEFRGFHLRFRDISRGGIRIVKSRNKEAYSINARSMFDENYNLANTQQRKNKDIPEGGAKGVILLDVNHQDKARVAFEKYIDSILDLLLPPVSPGIKDPIVDLHGKDEILFMGPDENTAELSFFTGKSPKLGGIPHDTYGMTTLSVRQYVLGIYRKLNIDPSTIRKLQTGGPDGDLGSNEIRLANEKYTAIVDGSGVIVDPQGLNHEELLRLAKNRVMISQFDVSKLSPEGYRVLVDESNVKLPSGEVVNNGMIFRNTFHLRRDTPYDIFVPCGGRPESIDLSTVGKLIQNGKTVIPYMVEGANLFITQDSKLRLEKAGCILFKDASANKGGVTSSSLEVLASLSFDDKAFVEHMCVREDGTVPPFYEEYVKAVQEVIKENATLEFEAIWREHEQTGVLRSVLSDRLSVSITKLDEELQKTELWNNVELRRSVLSDALPKLLLDKIGLDTILDRVPESYLRAIFGSYLASRFVYEYGSNPSQFAFFDFMTKRLSRSKA</sequence>
<keyword evidence="8" id="KW-1185">Reference proteome</keyword>
<accession>A0A3A2ZT78</accession>
<keyword evidence="2 4" id="KW-0560">Oxidoreductase</keyword>
<dbReference type="Pfam" id="PF00208">
    <property type="entry name" value="ELFV_dehydrog"/>
    <property type="match status" value="1"/>
</dbReference>
<dbReference type="Pfam" id="PF23152">
    <property type="entry name" value="GDH_2nd"/>
    <property type="match status" value="2"/>
</dbReference>
<evidence type="ECO:0000313" key="7">
    <source>
        <dbReference type="EMBL" id="RJE25940.1"/>
    </source>
</evidence>
<dbReference type="InterPro" id="IPR028971">
    <property type="entry name" value="NAD-GDH_cat"/>
</dbReference>
<dbReference type="InterPro" id="IPR016210">
    <property type="entry name" value="NAD-GDH_euk"/>
</dbReference>
<proteinExistence type="inferred from homology"/>
<dbReference type="PANTHER" id="PTHR11606">
    <property type="entry name" value="GLUTAMATE DEHYDROGENASE"/>
    <property type="match status" value="1"/>
</dbReference>
<reference evidence="8" key="1">
    <citation type="submission" date="2017-02" db="EMBL/GenBank/DDBJ databases">
        <authorList>
            <person name="Tafer H."/>
            <person name="Lopandic K."/>
        </authorList>
    </citation>
    <scope>NUCLEOTIDE SEQUENCE [LARGE SCALE GENOMIC DNA]</scope>
    <source>
        <strain evidence="8">CBS 366.77</strain>
    </source>
</reference>
<dbReference type="PIRSF" id="PIRSF000184">
    <property type="entry name" value="GDH_NAD"/>
    <property type="match status" value="1"/>
</dbReference>
<dbReference type="GO" id="GO:0005739">
    <property type="term" value="C:mitochondrion"/>
    <property type="evidence" value="ECO:0007669"/>
    <property type="project" value="UniProtKB-UniRule"/>
</dbReference>
<organism evidence="7 8">
    <name type="scientific">Aspergillus sclerotialis</name>
    <dbReference type="NCBI Taxonomy" id="2070753"/>
    <lineage>
        <taxon>Eukaryota</taxon>
        <taxon>Fungi</taxon>
        <taxon>Dikarya</taxon>
        <taxon>Ascomycota</taxon>
        <taxon>Pezizomycotina</taxon>
        <taxon>Eurotiomycetes</taxon>
        <taxon>Eurotiomycetidae</taxon>
        <taxon>Eurotiales</taxon>
        <taxon>Aspergillaceae</taxon>
        <taxon>Aspergillus</taxon>
        <taxon>Aspergillus subgen. Polypaecilum</taxon>
    </lineage>
</organism>
<dbReference type="OrthoDB" id="184415at2759"/>
<dbReference type="InterPro" id="IPR006096">
    <property type="entry name" value="Glu/Leu/Phe/Val/Trp_DH_C"/>
</dbReference>
<dbReference type="InterPro" id="IPR036291">
    <property type="entry name" value="NAD(P)-bd_dom_sf"/>
</dbReference>
<evidence type="ECO:0000256" key="2">
    <source>
        <dbReference type="ARBA" id="ARBA00023002"/>
    </source>
</evidence>
<evidence type="ECO:0000256" key="1">
    <source>
        <dbReference type="ARBA" id="ARBA00006382"/>
    </source>
</evidence>
<evidence type="ECO:0000256" key="5">
    <source>
        <dbReference type="SAM" id="MobiDB-lite"/>
    </source>
</evidence>
<evidence type="ECO:0000256" key="3">
    <source>
        <dbReference type="ARBA" id="ARBA00023027"/>
    </source>
</evidence>
<comment type="caution">
    <text evidence="7">The sequence shown here is derived from an EMBL/GenBank/DDBJ whole genome shotgun (WGS) entry which is preliminary data.</text>
</comment>
<dbReference type="SMART" id="SM00839">
    <property type="entry name" value="ELFV_dehydrog"/>
    <property type="match status" value="1"/>
</dbReference>
<evidence type="ECO:0000256" key="4">
    <source>
        <dbReference type="PIRNR" id="PIRNR000184"/>
    </source>
</evidence>
<dbReference type="Proteomes" id="UP000266188">
    <property type="component" value="Unassembled WGS sequence"/>
</dbReference>
<dbReference type="AlphaFoldDB" id="A0A3A2ZT78"/>
<dbReference type="EC" id="1.4.1.2" evidence="4"/>
<name>A0A3A2ZT78_9EURO</name>
<dbReference type="GO" id="GO:0004352">
    <property type="term" value="F:glutamate dehydrogenase (NAD+) activity"/>
    <property type="evidence" value="ECO:0007669"/>
    <property type="project" value="UniProtKB-UniRule"/>
</dbReference>
<evidence type="ECO:0000313" key="8">
    <source>
        <dbReference type="Proteomes" id="UP000266188"/>
    </source>
</evidence>
<dbReference type="InterPro" id="IPR046346">
    <property type="entry name" value="Aminoacid_DH-like_N_sf"/>
</dbReference>
<dbReference type="SUPFAM" id="SSF51735">
    <property type="entry name" value="NAD(P)-binding Rossmann-fold domains"/>
    <property type="match status" value="1"/>
</dbReference>
<dbReference type="Pfam" id="PF05088">
    <property type="entry name" value="Bac_GDH_CD"/>
    <property type="match status" value="1"/>
</dbReference>
<feature type="compositionally biased region" description="Polar residues" evidence="5">
    <location>
        <begin position="1"/>
        <end position="10"/>
    </location>
</feature>
<dbReference type="STRING" id="2070753.A0A3A2ZT78"/>
<dbReference type="Pfam" id="PF23147">
    <property type="entry name" value="GDH2_N"/>
    <property type="match status" value="1"/>
</dbReference>
<dbReference type="GO" id="GO:0004069">
    <property type="term" value="F:L-aspartate:2-oxoglutarate aminotransferase activity"/>
    <property type="evidence" value="ECO:0007669"/>
    <property type="project" value="InterPro"/>
</dbReference>
<comment type="catalytic activity">
    <reaction evidence="4">
        <text>L-glutamate + NAD(+) + H2O = 2-oxoglutarate + NH4(+) + NADH + H(+)</text>
        <dbReference type="Rhea" id="RHEA:15133"/>
        <dbReference type="ChEBI" id="CHEBI:15377"/>
        <dbReference type="ChEBI" id="CHEBI:15378"/>
        <dbReference type="ChEBI" id="CHEBI:16810"/>
        <dbReference type="ChEBI" id="CHEBI:28938"/>
        <dbReference type="ChEBI" id="CHEBI:29985"/>
        <dbReference type="ChEBI" id="CHEBI:57540"/>
        <dbReference type="ChEBI" id="CHEBI:57945"/>
        <dbReference type="EC" id="1.4.1.2"/>
    </reaction>
</comment>
<feature type="domain" description="Glutamate/phenylalanine/leucine/valine/L-tryptophan dehydrogenase C-terminal" evidence="6">
    <location>
        <begin position="674"/>
        <end position="938"/>
    </location>
</feature>
<dbReference type="PANTHER" id="PTHR11606:SF24">
    <property type="entry name" value="NAD-SPECIFIC GLUTAMATE DEHYDROGENASE"/>
    <property type="match status" value="1"/>
</dbReference>
<dbReference type="SUPFAM" id="SSF53223">
    <property type="entry name" value="Aminoacid dehydrogenase-like, N-terminal domain"/>
    <property type="match status" value="1"/>
</dbReference>
<dbReference type="GO" id="GO:0006538">
    <property type="term" value="P:L-glutamate catabolic process"/>
    <property type="evidence" value="ECO:0007669"/>
    <property type="project" value="UniProtKB-UniRule"/>
</dbReference>
<dbReference type="InterPro" id="IPR056365">
    <property type="entry name" value="NAD-GDH_2nd"/>
</dbReference>
<dbReference type="Gene3D" id="3.40.50.720">
    <property type="entry name" value="NAD(P)-binding Rossmann-like Domain"/>
    <property type="match status" value="1"/>
</dbReference>
<dbReference type="InterPro" id="IPR055480">
    <property type="entry name" value="NAD-GDH_N"/>
</dbReference>
<feature type="compositionally biased region" description="Polar residues" evidence="5">
    <location>
        <begin position="18"/>
        <end position="32"/>
    </location>
</feature>
<gene>
    <name evidence="7" type="ORF">PHISCL_01709</name>
</gene>
<comment type="function">
    <text evidence="4">NAD(+)-dependent glutamate dehydrogenase which degrades glutamate to ammonia and alpha-ketoglutarate.</text>
</comment>
<comment type="similarity">
    <text evidence="1 4">Belongs to the Glu/Leu/Phe/Val dehydrogenases family.</text>
</comment>
<dbReference type="EMBL" id="MVGC01000033">
    <property type="protein sequence ID" value="RJE25940.1"/>
    <property type="molecule type" value="Genomic_DNA"/>
</dbReference>